<protein>
    <recommendedName>
        <fullName evidence="3">Aspartic peptidase DDI1-type domain-containing protein</fullName>
    </recommendedName>
</protein>
<accession>A0ABQ5D6G9</accession>
<dbReference type="EMBL" id="BQNB010014971">
    <property type="protein sequence ID" value="GJT34519.1"/>
    <property type="molecule type" value="Genomic_DNA"/>
</dbReference>
<comment type="caution">
    <text evidence="1">The sequence shown here is derived from an EMBL/GenBank/DDBJ whole genome shotgun (WGS) entry which is preliminary data.</text>
</comment>
<dbReference type="PANTHER" id="PTHR33067">
    <property type="entry name" value="RNA-DIRECTED DNA POLYMERASE-RELATED"/>
    <property type="match status" value="1"/>
</dbReference>
<reference evidence="1" key="2">
    <citation type="submission" date="2022-01" db="EMBL/GenBank/DDBJ databases">
        <authorList>
            <person name="Yamashiro T."/>
            <person name="Shiraishi A."/>
            <person name="Satake H."/>
            <person name="Nakayama K."/>
        </authorList>
    </citation>
    <scope>NUCLEOTIDE SEQUENCE</scope>
</reference>
<dbReference type="PANTHER" id="PTHR33067:SF35">
    <property type="entry name" value="ASPARTIC PEPTIDASE DDI1-TYPE DOMAIN-CONTAINING PROTEIN"/>
    <property type="match status" value="1"/>
</dbReference>
<dbReference type="Proteomes" id="UP001151760">
    <property type="component" value="Unassembled WGS sequence"/>
</dbReference>
<organism evidence="1 2">
    <name type="scientific">Tanacetum coccineum</name>
    <dbReference type="NCBI Taxonomy" id="301880"/>
    <lineage>
        <taxon>Eukaryota</taxon>
        <taxon>Viridiplantae</taxon>
        <taxon>Streptophyta</taxon>
        <taxon>Embryophyta</taxon>
        <taxon>Tracheophyta</taxon>
        <taxon>Spermatophyta</taxon>
        <taxon>Magnoliopsida</taxon>
        <taxon>eudicotyledons</taxon>
        <taxon>Gunneridae</taxon>
        <taxon>Pentapetalae</taxon>
        <taxon>asterids</taxon>
        <taxon>campanulids</taxon>
        <taxon>Asterales</taxon>
        <taxon>Asteraceae</taxon>
        <taxon>Asteroideae</taxon>
        <taxon>Anthemideae</taxon>
        <taxon>Anthemidinae</taxon>
        <taxon>Tanacetum</taxon>
    </lineage>
</organism>
<name>A0ABQ5D6G9_9ASTR</name>
<evidence type="ECO:0000313" key="2">
    <source>
        <dbReference type="Proteomes" id="UP001151760"/>
    </source>
</evidence>
<gene>
    <name evidence="1" type="ORF">Tco_0924938</name>
</gene>
<dbReference type="Gene3D" id="2.40.70.10">
    <property type="entry name" value="Acid Proteases"/>
    <property type="match status" value="1"/>
</dbReference>
<evidence type="ECO:0000313" key="1">
    <source>
        <dbReference type="EMBL" id="GJT34519.1"/>
    </source>
</evidence>
<dbReference type="CDD" id="cd00303">
    <property type="entry name" value="retropepsin_like"/>
    <property type="match status" value="1"/>
</dbReference>
<evidence type="ECO:0008006" key="3">
    <source>
        <dbReference type="Google" id="ProtNLM"/>
    </source>
</evidence>
<proteinExistence type="predicted"/>
<sequence length="404" mass="46592">MGISRIHVPNKEHVSILFQQRLIASINVVTLNDYTLKYNSKRISNFFKLFAKYVLFETDRTIEFPYSAKRELSLKKVKRLLQHLSMHACMDLGRTRALEQEMRDLDVENKQIKKLKASYGVTSPQELRRDLDRRKYRADLKCQFGKENEDPHEHISNITDIIDLFHSPRVVRDQEKDPGFTIPCAIRKIGIKKALANLGASISLMPYSMFARLDLGELKPTRMCIELASKSTQYSRGIAENDIVKIDKFIFPVDFVVLDMEEDHKISIILGRPFLATAHAMIDVFNKKITFEVGNKTITFDIEKSMKFSTPEDDSCLSIDMEMRMMKLNITEASQMSLDCPPSRTIWEPNDFIKPTLFTVSTTEAEAQLPKLKELPSHLEYAFLNDNQEFPVIISSLLSLQEKE</sequence>
<dbReference type="Pfam" id="PF08284">
    <property type="entry name" value="RVP_2"/>
    <property type="match status" value="1"/>
</dbReference>
<keyword evidence="2" id="KW-1185">Reference proteome</keyword>
<dbReference type="InterPro" id="IPR021109">
    <property type="entry name" value="Peptidase_aspartic_dom_sf"/>
</dbReference>
<reference evidence="1" key="1">
    <citation type="journal article" date="2022" name="Int. J. Mol. Sci.">
        <title>Draft Genome of Tanacetum Coccineum: Genomic Comparison of Closely Related Tanacetum-Family Plants.</title>
        <authorList>
            <person name="Yamashiro T."/>
            <person name="Shiraishi A."/>
            <person name="Nakayama K."/>
            <person name="Satake H."/>
        </authorList>
    </citation>
    <scope>NUCLEOTIDE SEQUENCE</scope>
</reference>